<dbReference type="InterPro" id="IPR053276">
    <property type="entry name" value="MtDNA_mismatch_repair_MutS"/>
</dbReference>
<dbReference type="InterPro" id="IPR016151">
    <property type="entry name" value="DNA_mismatch_repair_MutS_N"/>
</dbReference>
<dbReference type="SUPFAM" id="SSF55271">
    <property type="entry name" value="DNA repair protein MutS, domain I"/>
    <property type="match status" value="1"/>
</dbReference>
<dbReference type="Gene3D" id="3.40.1170.10">
    <property type="entry name" value="DNA repair protein MutS, domain I"/>
    <property type="match status" value="1"/>
</dbReference>
<dbReference type="PANTHER" id="PTHR48448">
    <property type="entry name" value="MUTL PROTEIN ISOFORM 1"/>
    <property type="match status" value="1"/>
</dbReference>
<comment type="caution">
    <text evidence="2">The sequence shown here is derived from an EMBL/GenBank/DDBJ whole genome shotgun (WGS) entry which is preliminary data.</text>
</comment>
<organism evidence="2 3">
    <name type="scientific">Tagetes erecta</name>
    <name type="common">African marigold</name>
    <dbReference type="NCBI Taxonomy" id="13708"/>
    <lineage>
        <taxon>Eukaryota</taxon>
        <taxon>Viridiplantae</taxon>
        <taxon>Streptophyta</taxon>
        <taxon>Embryophyta</taxon>
        <taxon>Tracheophyta</taxon>
        <taxon>Spermatophyta</taxon>
        <taxon>Magnoliopsida</taxon>
        <taxon>eudicotyledons</taxon>
        <taxon>Gunneridae</taxon>
        <taxon>Pentapetalae</taxon>
        <taxon>asterids</taxon>
        <taxon>campanulids</taxon>
        <taxon>Asterales</taxon>
        <taxon>Asteraceae</taxon>
        <taxon>Asteroideae</taxon>
        <taxon>Heliantheae alliance</taxon>
        <taxon>Tageteae</taxon>
        <taxon>Tagetes</taxon>
    </lineage>
</organism>
<evidence type="ECO:0000256" key="1">
    <source>
        <dbReference type="SAM" id="Coils"/>
    </source>
</evidence>
<dbReference type="GO" id="GO:0006298">
    <property type="term" value="P:mismatch repair"/>
    <property type="evidence" value="ECO:0007669"/>
    <property type="project" value="InterPro"/>
</dbReference>
<dbReference type="EMBL" id="JAUHHV010000003">
    <property type="protein sequence ID" value="KAK1429990.1"/>
    <property type="molecule type" value="Genomic_DNA"/>
</dbReference>
<evidence type="ECO:0000313" key="3">
    <source>
        <dbReference type="Proteomes" id="UP001229421"/>
    </source>
</evidence>
<name>A0AAD8NVM2_TARER</name>
<protein>
    <submittedName>
        <fullName evidence="2">Uncharacterized protein</fullName>
    </submittedName>
</protein>
<keyword evidence="1" id="KW-0175">Coiled coil</keyword>
<dbReference type="GO" id="GO:0005524">
    <property type="term" value="F:ATP binding"/>
    <property type="evidence" value="ECO:0007669"/>
    <property type="project" value="InterPro"/>
</dbReference>
<evidence type="ECO:0000313" key="2">
    <source>
        <dbReference type="EMBL" id="KAK1429990.1"/>
    </source>
</evidence>
<dbReference type="GO" id="GO:0030983">
    <property type="term" value="F:mismatched DNA binding"/>
    <property type="evidence" value="ECO:0007669"/>
    <property type="project" value="InterPro"/>
</dbReference>
<keyword evidence="3" id="KW-1185">Reference proteome</keyword>
<dbReference type="Proteomes" id="UP001229421">
    <property type="component" value="Unassembled WGS sequence"/>
</dbReference>
<dbReference type="PANTHER" id="PTHR48448:SF1">
    <property type="entry name" value="MUTL PROTEIN ISOFORM 1"/>
    <property type="match status" value="1"/>
</dbReference>
<accession>A0AAD8NVM2</accession>
<proteinExistence type="predicted"/>
<reference evidence="2" key="1">
    <citation type="journal article" date="2023" name="bioRxiv">
        <title>Improved chromosome-level genome assembly for marigold (Tagetes erecta).</title>
        <authorList>
            <person name="Jiang F."/>
            <person name="Yuan L."/>
            <person name="Wang S."/>
            <person name="Wang H."/>
            <person name="Xu D."/>
            <person name="Wang A."/>
            <person name="Fan W."/>
        </authorList>
    </citation>
    <scope>NUCLEOTIDE SEQUENCE</scope>
    <source>
        <strain evidence="2">WSJ</strain>
        <tissue evidence="2">Leaf</tissue>
    </source>
</reference>
<feature type="coiled-coil region" evidence="1">
    <location>
        <begin position="115"/>
        <end position="171"/>
    </location>
</feature>
<dbReference type="AlphaFoldDB" id="A0AAD8NVM2"/>
<gene>
    <name evidence="2" type="ORF">QVD17_12391</name>
</gene>
<sequence length="173" mass="19378">MAMSIDLMIVRGGKGGGVAGSHIRVVLSRVGKMGGLGNRLKHVWGCNGSFLVRVKLVGDFYEAIGFDACILVEYAGLNPCGGLRSDSVPKAGCPVVNLRQTLDDMTRYGFSVFQSVRLELEKERARENLENRLEQLEKNLEEEREQARVVKEKERAEREKLQKQMNDILERIG</sequence>